<dbReference type="Gene3D" id="1.10.10.2910">
    <property type="match status" value="1"/>
</dbReference>
<gene>
    <name evidence="2" type="ORF">EC604_01685</name>
</gene>
<dbReference type="EMBL" id="RIAS01000001">
    <property type="protein sequence ID" value="KAA8782558.1"/>
    <property type="molecule type" value="Genomic_DNA"/>
</dbReference>
<accession>A0A5M9WLX1</accession>
<feature type="domain" description="IrrE N-terminal-like" evidence="1">
    <location>
        <begin position="25"/>
        <end position="107"/>
    </location>
</feature>
<evidence type="ECO:0000313" key="3">
    <source>
        <dbReference type="Proteomes" id="UP000323664"/>
    </source>
</evidence>
<dbReference type="RefSeq" id="WP_123062845.1">
    <property type="nucleotide sequence ID" value="NZ_RIAS01000001.1"/>
</dbReference>
<protein>
    <submittedName>
        <fullName evidence="2">ImmA/IrrE family metallo-endopeptidase</fullName>
    </submittedName>
</protein>
<organism evidence="2 3">
    <name type="scientific">Paenibacillus amylolyticus</name>
    <dbReference type="NCBI Taxonomy" id="1451"/>
    <lineage>
        <taxon>Bacteria</taxon>
        <taxon>Bacillati</taxon>
        <taxon>Bacillota</taxon>
        <taxon>Bacilli</taxon>
        <taxon>Bacillales</taxon>
        <taxon>Paenibacillaceae</taxon>
        <taxon>Paenibacillus</taxon>
    </lineage>
</organism>
<dbReference type="Proteomes" id="UP000323664">
    <property type="component" value="Unassembled WGS sequence"/>
</dbReference>
<sequence>MDEIIHKLVRRFKTNDPFVIAKGLNIIIRHAEFNEGTRGFYYRRLRRRFIVIDNGLSEEWQRVVCAHELGHDRLHSGLSQFWIDEHTFFNTGKYERQANLFAVKLLTHSTEQELGETEEAYLLRCGVPKQLHNLKM</sequence>
<reference evidence="2 3" key="1">
    <citation type="journal article" date="2019" name="J. Ind. Microbiol. Biotechnol.">
        <title>Paenibacillus amylolyticus 27C64 has a diverse set of carbohydrate-active enzymes and complete pectin deconstruction system.</title>
        <authorList>
            <person name="Keggi C."/>
            <person name="Doran-Peterson J."/>
        </authorList>
    </citation>
    <scope>NUCLEOTIDE SEQUENCE [LARGE SCALE GENOMIC DNA]</scope>
    <source>
        <strain evidence="2 3">27C64</strain>
    </source>
</reference>
<proteinExistence type="predicted"/>
<name>A0A5M9WLX1_PAEAM</name>
<evidence type="ECO:0000313" key="2">
    <source>
        <dbReference type="EMBL" id="KAA8782558.1"/>
    </source>
</evidence>
<dbReference type="Pfam" id="PF06114">
    <property type="entry name" value="Peptidase_M78"/>
    <property type="match status" value="1"/>
</dbReference>
<comment type="caution">
    <text evidence="2">The sequence shown here is derived from an EMBL/GenBank/DDBJ whole genome shotgun (WGS) entry which is preliminary data.</text>
</comment>
<evidence type="ECO:0000259" key="1">
    <source>
        <dbReference type="Pfam" id="PF06114"/>
    </source>
</evidence>
<dbReference type="InterPro" id="IPR010359">
    <property type="entry name" value="IrrE_HExxH"/>
</dbReference>
<dbReference type="AlphaFoldDB" id="A0A5M9WLX1"/>
<dbReference type="OrthoDB" id="9816277at2"/>